<feature type="signal peptide" evidence="1">
    <location>
        <begin position="1"/>
        <end position="20"/>
    </location>
</feature>
<sequence>MIKTRIAALSLALAASQVQAQSLDNIFAGFAGTPYEVTITNLTLGQSFTPQLVATHRGSEMMFSLGQPASAGLERLAEGGDTSGVLEELGNRVAYATTIDGLLGPGQSVTTTVMATGQEKFFSVAAMLLPTNDTFMAANGVKLPTQGKVTYMVPAYDAGTEANDQDCMNIPGPTCGGAPFSDPAEDDEGFVHISNGFHDLGGDTLSPAAYDWRNPVARVVVKRLN</sequence>
<proteinExistence type="predicted"/>
<dbReference type="Gene3D" id="2.60.40.2130">
    <property type="entry name" value="F-spondin domain"/>
    <property type="match status" value="1"/>
</dbReference>
<dbReference type="Proteomes" id="UP000326287">
    <property type="component" value="Chromosome"/>
</dbReference>
<dbReference type="EMBL" id="CP036422">
    <property type="protein sequence ID" value="QFU74787.1"/>
    <property type="molecule type" value="Genomic_DNA"/>
</dbReference>
<organism evidence="3 4">
    <name type="scientific">Halioglobus maricola</name>
    <dbReference type="NCBI Taxonomy" id="2601894"/>
    <lineage>
        <taxon>Bacteria</taxon>
        <taxon>Pseudomonadati</taxon>
        <taxon>Pseudomonadota</taxon>
        <taxon>Gammaproteobacteria</taxon>
        <taxon>Cellvibrionales</taxon>
        <taxon>Halieaceae</taxon>
        <taxon>Halioglobus</taxon>
    </lineage>
</organism>
<protein>
    <recommendedName>
        <fullName evidence="2">Spondin domain-containing protein</fullName>
    </recommendedName>
</protein>
<evidence type="ECO:0000313" key="3">
    <source>
        <dbReference type="EMBL" id="QFU74787.1"/>
    </source>
</evidence>
<dbReference type="RefSeq" id="WP_152660895.1">
    <property type="nucleotide sequence ID" value="NZ_CP036422.1"/>
</dbReference>
<dbReference type="AlphaFoldDB" id="A0A5P9NG48"/>
<gene>
    <name evidence="3" type="ORF">EY643_03485</name>
</gene>
<feature type="chain" id="PRO_5024853964" description="Spondin domain-containing protein" evidence="1">
    <location>
        <begin position="21"/>
        <end position="225"/>
    </location>
</feature>
<accession>A0A5P9NG48</accession>
<dbReference type="InterPro" id="IPR009465">
    <property type="entry name" value="Spondin_N"/>
</dbReference>
<dbReference type="NCBIfam" id="NF038123">
    <property type="entry name" value="NF038123_dom"/>
    <property type="match status" value="1"/>
</dbReference>
<name>A0A5P9NG48_9GAMM</name>
<feature type="domain" description="Spondin" evidence="2">
    <location>
        <begin position="47"/>
        <end position="162"/>
    </location>
</feature>
<evidence type="ECO:0000259" key="2">
    <source>
        <dbReference type="Pfam" id="PF06468"/>
    </source>
</evidence>
<dbReference type="OrthoDB" id="264824at2"/>
<dbReference type="KEGG" id="halc:EY643_03485"/>
<dbReference type="Pfam" id="PF06468">
    <property type="entry name" value="Spond_N"/>
    <property type="match status" value="1"/>
</dbReference>
<keyword evidence="1" id="KW-0732">Signal</keyword>
<evidence type="ECO:0000256" key="1">
    <source>
        <dbReference type="SAM" id="SignalP"/>
    </source>
</evidence>
<keyword evidence="4" id="KW-1185">Reference proteome</keyword>
<dbReference type="InterPro" id="IPR038678">
    <property type="entry name" value="Spondin_N_sf"/>
</dbReference>
<evidence type="ECO:0000313" key="4">
    <source>
        <dbReference type="Proteomes" id="UP000326287"/>
    </source>
</evidence>
<reference evidence="3 4" key="1">
    <citation type="submission" date="2019-02" db="EMBL/GenBank/DDBJ databases">
        <authorList>
            <person name="Li S.-H."/>
        </authorList>
    </citation>
    <scope>NUCLEOTIDE SEQUENCE [LARGE SCALE GENOMIC DNA]</scope>
    <source>
        <strain evidence="3 4">IMCC14385</strain>
    </source>
</reference>